<comment type="caution">
    <text evidence="1">The sequence shown here is derived from an EMBL/GenBank/DDBJ whole genome shotgun (WGS) entry which is preliminary data.</text>
</comment>
<gene>
    <name evidence="1" type="ORF">SADO_14674</name>
</gene>
<keyword evidence="2" id="KW-1185">Reference proteome</keyword>
<dbReference type="RefSeq" id="WP_353112769.1">
    <property type="nucleotide sequence ID" value="NZ_APND01000005.1"/>
</dbReference>
<dbReference type="InterPro" id="IPR021831">
    <property type="entry name" value="ParD-like"/>
</dbReference>
<evidence type="ECO:0000313" key="2">
    <source>
        <dbReference type="Proteomes" id="UP001460888"/>
    </source>
</evidence>
<organism evidence="1 2">
    <name type="scientific">Salinisphaera dokdonensis CL-ES53</name>
    <dbReference type="NCBI Taxonomy" id="1304272"/>
    <lineage>
        <taxon>Bacteria</taxon>
        <taxon>Pseudomonadati</taxon>
        <taxon>Pseudomonadota</taxon>
        <taxon>Gammaproteobacteria</taxon>
        <taxon>Salinisphaerales</taxon>
        <taxon>Salinisphaeraceae</taxon>
        <taxon>Salinisphaera</taxon>
    </lineage>
</organism>
<proteinExistence type="predicted"/>
<reference evidence="1 2" key="1">
    <citation type="submission" date="2013-03" db="EMBL/GenBank/DDBJ databases">
        <title>Salinisphaera dokdonensis CL-ES53 Genome Sequencing.</title>
        <authorList>
            <person name="Li C."/>
            <person name="Lai Q."/>
            <person name="Shao Z."/>
        </authorList>
    </citation>
    <scope>NUCLEOTIDE SEQUENCE [LARGE SCALE GENOMIC DNA]</scope>
    <source>
        <strain evidence="1 2">CL-ES53</strain>
    </source>
</reference>
<sequence>MTGVLLALFAAGFVILAVVRSARNDMKNRKQKAAKGRPILLDTGLVEAAEHDTKPMGRSAAEQIERWAHIGRVWDLRPDFDYENVSEALRGNISPDRLSSIERALYDAEFGERMKYAGGGEG</sequence>
<dbReference type="Proteomes" id="UP001460888">
    <property type="component" value="Unassembled WGS sequence"/>
</dbReference>
<protein>
    <submittedName>
        <fullName evidence="1">Uncharacterized protein</fullName>
    </submittedName>
</protein>
<dbReference type="EMBL" id="APND01000005">
    <property type="protein sequence ID" value="MES1930503.1"/>
    <property type="molecule type" value="Genomic_DNA"/>
</dbReference>
<dbReference type="Pfam" id="PF11903">
    <property type="entry name" value="ParD_like"/>
    <property type="match status" value="1"/>
</dbReference>
<evidence type="ECO:0000313" key="1">
    <source>
        <dbReference type="EMBL" id="MES1930503.1"/>
    </source>
</evidence>
<accession>A0ABV2B506</accession>
<name>A0ABV2B506_9GAMM</name>